<dbReference type="PROSITE" id="PS50994">
    <property type="entry name" value="INTEGRASE"/>
    <property type="match status" value="1"/>
</dbReference>
<reference evidence="2 3" key="2">
    <citation type="submission" date="2019-01" db="EMBL/GenBank/DDBJ databases">
        <title>The decoding of complex shrimp genome reveals the adaptation for benthos swimmer, frequently molting mechanism and breeding impact on genome.</title>
        <authorList>
            <person name="Sun Y."/>
            <person name="Gao Y."/>
            <person name="Yu Y."/>
        </authorList>
    </citation>
    <scope>NUCLEOTIDE SEQUENCE [LARGE SCALE GENOMIC DNA]</scope>
    <source>
        <tissue evidence="2">Muscle</tissue>
    </source>
</reference>
<sequence length="257" mass="28933">MDLRGSATGFRYVLSIVDHHTRFIQLVPLRDKSANRELRAFVDHYVTLFGPPDHLHIDNGLEFSSDEWRSLLEALQVEHSFSVAYHPQSNGVVERTNRTVKDALAVLARQAPLQWPTHLFAVRIALNSAIHRAVGDQPLYLLLGRMALFGKGLTNRQTVDPDLSLARLADARRLAVEVSRKMRETNKAHYDQAARTSGPYEEGALVLGKIQGNRGPLGDHWLGPCSVQKRLGPVSYNVLDLRPPYRTVRVHANQMRP</sequence>
<dbReference type="Proteomes" id="UP000283509">
    <property type="component" value="Unassembled WGS sequence"/>
</dbReference>
<dbReference type="OrthoDB" id="6374606at2759"/>
<dbReference type="GO" id="GO:0015074">
    <property type="term" value="P:DNA integration"/>
    <property type="evidence" value="ECO:0007669"/>
    <property type="project" value="InterPro"/>
</dbReference>
<protein>
    <recommendedName>
        <fullName evidence="1">Integrase catalytic domain-containing protein</fullName>
    </recommendedName>
</protein>
<organism evidence="2 3">
    <name type="scientific">Penaeus vannamei</name>
    <name type="common">Whiteleg shrimp</name>
    <name type="synonym">Litopenaeus vannamei</name>
    <dbReference type="NCBI Taxonomy" id="6689"/>
    <lineage>
        <taxon>Eukaryota</taxon>
        <taxon>Metazoa</taxon>
        <taxon>Ecdysozoa</taxon>
        <taxon>Arthropoda</taxon>
        <taxon>Crustacea</taxon>
        <taxon>Multicrustacea</taxon>
        <taxon>Malacostraca</taxon>
        <taxon>Eumalacostraca</taxon>
        <taxon>Eucarida</taxon>
        <taxon>Decapoda</taxon>
        <taxon>Dendrobranchiata</taxon>
        <taxon>Penaeoidea</taxon>
        <taxon>Penaeidae</taxon>
        <taxon>Penaeus</taxon>
    </lineage>
</organism>
<dbReference type="PANTHER" id="PTHR37984">
    <property type="entry name" value="PROTEIN CBG26694"/>
    <property type="match status" value="1"/>
</dbReference>
<dbReference type="AlphaFoldDB" id="A0A3R7PE61"/>
<dbReference type="PANTHER" id="PTHR37984:SF5">
    <property type="entry name" value="PROTEIN NYNRIN-LIKE"/>
    <property type="match status" value="1"/>
</dbReference>
<dbReference type="EMBL" id="QCYY01002732">
    <property type="protein sequence ID" value="ROT67993.1"/>
    <property type="molecule type" value="Genomic_DNA"/>
</dbReference>
<proteinExistence type="predicted"/>
<dbReference type="InterPro" id="IPR001584">
    <property type="entry name" value="Integrase_cat-core"/>
</dbReference>
<keyword evidence="3" id="KW-1185">Reference proteome</keyword>
<accession>A0A3R7PE61</accession>
<name>A0A3R7PE61_PENVA</name>
<evidence type="ECO:0000313" key="3">
    <source>
        <dbReference type="Proteomes" id="UP000283509"/>
    </source>
</evidence>
<dbReference type="InterPro" id="IPR050951">
    <property type="entry name" value="Retrovirus_Pol_polyprotein"/>
</dbReference>
<dbReference type="InterPro" id="IPR036397">
    <property type="entry name" value="RNaseH_sf"/>
</dbReference>
<dbReference type="InterPro" id="IPR012337">
    <property type="entry name" value="RNaseH-like_sf"/>
</dbReference>
<comment type="caution">
    <text evidence="2">The sequence shown here is derived from an EMBL/GenBank/DDBJ whole genome shotgun (WGS) entry which is preliminary data.</text>
</comment>
<dbReference type="SUPFAM" id="SSF53098">
    <property type="entry name" value="Ribonuclease H-like"/>
    <property type="match status" value="1"/>
</dbReference>
<evidence type="ECO:0000313" key="2">
    <source>
        <dbReference type="EMBL" id="ROT67993.1"/>
    </source>
</evidence>
<feature type="domain" description="Integrase catalytic" evidence="1">
    <location>
        <begin position="1"/>
        <end position="146"/>
    </location>
</feature>
<gene>
    <name evidence="2" type="ORF">C7M84_013901</name>
</gene>
<dbReference type="Pfam" id="PF00665">
    <property type="entry name" value="rve"/>
    <property type="match status" value="1"/>
</dbReference>
<dbReference type="GO" id="GO:0003676">
    <property type="term" value="F:nucleic acid binding"/>
    <property type="evidence" value="ECO:0007669"/>
    <property type="project" value="InterPro"/>
</dbReference>
<reference evidence="2 3" key="1">
    <citation type="submission" date="2018-04" db="EMBL/GenBank/DDBJ databases">
        <authorList>
            <person name="Zhang X."/>
            <person name="Yuan J."/>
            <person name="Li F."/>
            <person name="Xiang J."/>
        </authorList>
    </citation>
    <scope>NUCLEOTIDE SEQUENCE [LARGE SCALE GENOMIC DNA]</scope>
    <source>
        <tissue evidence="2">Muscle</tissue>
    </source>
</reference>
<dbReference type="Gene3D" id="3.30.420.10">
    <property type="entry name" value="Ribonuclease H-like superfamily/Ribonuclease H"/>
    <property type="match status" value="1"/>
</dbReference>
<evidence type="ECO:0000259" key="1">
    <source>
        <dbReference type="PROSITE" id="PS50994"/>
    </source>
</evidence>